<evidence type="ECO:0000313" key="7">
    <source>
        <dbReference type="Proteomes" id="UP000295657"/>
    </source>
</evidence>
<dbReference type="InterPro" id="IPR000847">
    <property type="entry name" value="LysR_HTH_N"/>
</dbReference>
<evidence type="ECO:0000256" key="2">
    <source>
        <dbReference type="ARBA" id="ARBA00023015"/>
    </source>
</evidence>
<dbReference type="FunFam" id="1.10.10.10:FF:000001">
    <property type="entry name" value="LysR family transcriptional regulator"/>
    <property type="match status" value="1"/>
</dbReference>
<dbReference type="GO" id="GO:0003700">
    <property type="term" value="F:DNA-binding transcription factor activity"/>
    <property type="evidence" value="ECO:0007669"/>
    <property type="project" value="InterPro"/>
</dbReference>
<dbReference type="PANTHER" id="PTHR30537">
    <property type="entry name" value="HTH-TYPE TRANSCRIPTIONAL REGULATOR"/>
    <property type="match status" value="1"/>
</dbReference>
<proteinExistence type="inferred from homology"/>
<accession>A0A4R6VC92</accession>
<dbReference type="Proteomes" id="UP000295657">
    <property type="component" value="Unassembled WGS sequence"/>
</dbReference>
<dbReference type="CDD" id="cd08422">
    <property type="entry name" value="PBP2_CrgA_like"/>
    <property type="match status" value="1"/>
</dbReference>
<dbReference type="InterPro" id="IPR005119">
    <property type="entry name" value="LysR_subst-bd"/>
</dbReference>
<dbReference type="Gene3D" id="3.40.190.290">
    <property type="match status" value="1"/>
</dbReference>
<evidence type="ECO:0000313" key="6">
    <source>
        <dbReference type="EMBL" id="TDQ59867.1"/>
    </source>
</evidence>
<dbReference type="GO" id="GO:0003677">
    <property type="term" value="F:DNA binding"/>
    <property type="evidence" value="ECO:0007669"/>
    <property type="project" value="UniProtKB-KW"/>
</dbReference>
<comment type="caution">
    <text evidence="6">The sequence shown here is derived from an EMBL/GenBank/DDBJ whole genome shotgun (WGS) entry which is preliminary data.</text>
</comment>
<dbReference type="EMBL" id="SNYQ01000001">
    <property type="protein sequence ID" value="TDQ59867.1"/>
    <property type="molecule type" value="Genomic_DNA"/>
</dbReference>
<sequence length="290" mass="33274">MDLNALRMFIAAVQSGSLSAAAEKIEVPLPTLSRRISELEQSLNSQLLIRSKRGVKLTTMGQRLFDQSLYPIESLLEAERTVRSDMRHMHGRLRLSLPDGFEFWGKLIIDFQRRYPHIQISCQYTDIRLDLIEEDIDVALRIGDLVTDKVIAKRHAPLQRLLVATPAFVQAFGEPQSIEELDNFALAGWYFTHGSATKWQLGNRIYTPKLKLSANSFRQLLDYTLADMAICEMPEFVAKPHLDKGELRPILPRLSMPELPVHQIYAAHRHPSAILRVYLDFCDMWLAQHK</sequence>
<evidence type="ECO:0000256" key="3">
    <source>
        <dbReference type="ARBA" id="ARBA00023125"/>
    </source>
</evidence>
<dbReference type="InterPro" id="IPR036388">
    <property type="entry name" value="WH-like_DNA-bd_sf"/>
</dbReference>
<dbReference type="PROSITE" id="PS50931">
    <property type="entry name" value="HTH_LYSR"/>
    <property type="match status" value="1"/>
</dbReference>
<dbReference type="OrthoDB" id="8885940at2"/>
<dbReference type="InterPro" id="IPR058163">
    <property type="entry name" value="LysR-type_TF_proteobact-type"/>
</dbReference>
<organism evidence="6 7">
    <name type="scientific">Mesocricetibacter intestinalis</name>
    <dbReference type="NCBI Taxonomy" id="1521930"/>
    <lineage>
        <taxon>Bacteria</taxon>
        <taxon>Pseudomonadati</taxon>
        <taxon>Pseudomonadota</taxon>
        <taxon>Gammaproteobacteria</taxon>
        <taxon>Pasteurellales</taxon>
        <taxon>Pasteurellaceae</taxon>
        <taxon>Mesocricetibacter</taxon>
    </lineage>
</organism>
<gene>
    <name evidence="6" type="ORF">EDC45_0529</name>
</gene>
<protein>
    <submittedName>
        <fullName evidence="6">DNA-binding transcriptional LysR family regulator</fullName>
    </submittedName>
</protein>
<evidence type="ECO:0000256" key="1">
    <source>
        <dbReference type="ARBA" id="ARBA00009437"/>
    </source>
</evidence>
<feature type="domain" description="HTH lysR-type" evidence="5">
    <location>
        <begin position="1"/>
        <end position="58"/>
    </location>
</feature>
<dbReference type="Pfam" id="PF03466">
    <property type="entry name" value="LysR_substrate"/>
    <property type="match status" value="1"/>
</dbReference>
<name>A0A4R6VC92_9PAST</name>
<dbReference type="AlphaFoldDB" id="A0A4R6VC92"/>
<dbReference type="Pfam" id="PF00126">
    <property type="entry name" value="HTH_1"/>
    <property type="match status" value="1"/>
</dbReference>
<dbReference type="RefSeq" id="WP_133543165.1">
    <property type="nucleotide sequence ID" value="NZ_SNYQ01000001.1"/>
</dbReference>
<dbReference type="Gene3D" id="1.10.10.10">
    <property type="entry name" value="Winged helix-like DNA-binding domain superfamily/Winged helix DNA-binding domain"/>
    <property type="match status" value="1"/>
</dbReference>
<dbReference type="SUPFAM" id="SSF53850">
    <property type="entry name" value="Periplasmic binding protein-like II"/>
    <property type="match status" value="1"/>
</dbReference>
<dbReference type="PANTHER" id="PTHR30537:SF5">
    <property type="entry name" value="HTH-TYPE TRANSCRIPTIONAL ACTIVATOR TTDR-RELATED"/>
    <property type="match status" value="1"/>
</dbReference>
<reference evidence="6 7" key="1">
    <citation type="submission" date="2019-03" db="EMBL/GenBank/DDBJ databases">
        <title>Genomic Encyclopedia of Type Strains, Phase IV (KMG-IV): sequencing the most valuable type-strain genomes for metagenomic binning, comparative biology and taxonomic classification.</title>
        <authorList>
            <person name="Goeker M."/>
        </authorList>
    </citation>
    <scope>NUCLEOTIDE SEQUENCE [LARGE SCALE GENOMIC DNA]</scope>
    <source>
        <strain evidence="6 7">DSM 28403</strain>
    </source>
</reference>
<dbReference type="SUPFAM" id="SSF46785">
    <property type="entry name" value="Winged helix' DNA-binding domain"/>
    <property type="match status" value="1"/>
</dbReference>
<keyword evidence="3 6" id="KW-0238">DNA-binding</keyword>
<comment type="similarity">
    <text evidence="1">Belongs to the LysR transcriptional regulatory family.</text>
</comment>
<evidence type="ECO:0000256" key="4">
    <source>
        <dbReference type="ARBA" id="ARBA00023163"/>
    </source>
</evidence>
<keyword evidence="2" id="KW-0805">Transcription regulation</keyword>
<dbReference type="InterPro" id="IPR036390">
    <property type="entry name" value="WH_DNA-bd_sf"/>
</dbReference>
<keyword evidence="7" id="KW-1185">Reference proteome</keyword>
<keyword evidence="4" id="KW-0804">Transcription</keyword>
<evidence type="ECO:0000259" key="5">
    <source>
        <dbReference type="PROSITE" id="PS50931"/>
    </source>
</evidence>